<accession>A0A843XLK2</accession>
<dbReference type="PROSITE" id="PS50879">
    <property type="entry name" value="RNASE_H_1"/>
    <property type="match status" value="1"/>
</dbReference>
<feature type="non-terminal residue" evidence="2">
    <location>
        <position position="1"/>
    </location>
</feature>
<dbReference type="InterPro" id="IPR002156">
    <property type="entry name" value="RNaseH_domain"/>
</dbReference>
<feature type="domain" description="RNase H type-1" evidence="1">
    <location>
        <begin position="438"/>
        <end position="567"/>
    </location>
</feature>
<dbReference type="SUPFAM" id="SSF53098">
    <property type="entry name" value="Ribonuclease H-like"/>
    <property type="match status" value="1"/>
</dbReference>
<evidence type="ECO:0000313" key="3">
    <source>
        <dbReference type="Proteomes" id="UP000652761"/>
    </source>
</evidence>
<dbReference type="InterPro" id="IPR044730">
    <property type="entry name" value="RNase_H-like_dom_plant"/>
</dbReference>
<evidence type="ECO:0000313" key="2">
    <source>
        <dbReference type="EMBL" id="MQM20529.1"/>
    </source>
</evidence>
<sequence length="601" mass="68178">GPSDHAPLLVTVRNISKPPARFTFQSMWTLHDSFNSLVATTWKDYTCCHPNPLVKLQIKLKKLKSVLKTWNVDVFGNINDNLQAAYEEVSAAEVSFDSSPTIYNRESLNRANAHLKYAQRCEEMFWSQKACLHWLDDGDKNTKFFHAIVQSNRRRNYISRLKIDDSNNWCDDQAVIRDAAACYFESLLSSVKEMLHNCSQPAWLLVPHMQKLTSIHLSEDQDTCIWTHSADGLFNTRSTYDILRPRGIQRPALSKIWNRLFLRKASMFCWKALHRVILVDSRISDQGVCLPSKCSCCRTGHCEDIDHLFINSEIAVALWRWFSPILHPPHSNNEHFTSWCWRVIQGSNLRSPFGFVALYGMILITWEIWKERCKQRYDGKFTSIKTIIDQISHQICHAIHQLVFKTSPSDNQLSVLLSLGYKPSVKSIKIKLVRWIPPANGLCLNVDGASKGNPGLSGGGGCIRDSNGNICLAFAFHYGFGNSLQAEVRALHDGLMLANEFGLSINLIYSDSALLVQSFSNNSLPSWECARWWRPAHDTFRSLQISYCHVFREANKVADALASYATSTHVNKIFTTFSSLPLACRGPATVDKTGLPYVRLG</sequence>
<dbReference type="Proteomes" id="UP000652761">
    <property type="component" value="Unassembled WGS sequence"/>
</dbReference>
<keyword evidence="3" id="KW-1185">Reference proteome</keyword>
<dbReference type="PANTHER" id="PTHR47074:SF75">
    <property type="entry name" value="RNASE H TYPE-1 DOMAIN-CONTAINING PROTEIN"/>
    <property type="match status" value="1"/>
</dbReference>
<dbReference type="AlphaFoldDB" id="A0A843XLK2"/>
<dbReference type="OrthoDB" id="685750at2759"/>
<dbReference type="GO" id="GO:0003676">
    <property type="term" value="F:nucleic acid binding"/>
    <property type="evidence" value="ECO:0007669"/>
    <property type="project" value="InterPro"/>
</dbReference>
<protein>
    <recommendedName>
        <fullName evidence="1">RNase H type-1 domain-containing protein</fullName>
    </recommendedName>
</protein>
<proteinExistence type="predicted"/>
<dbReference type="GO" id="GO:0004523">
    <property type="term" value="F:RNA-DNA hybrid ribonuclease activity"/>
    <property type="evidence" value="ECO:0007669"/>
    <property type="project" value="InterPro"/>
</dbReference>
<comment type="caution">
    <text evidence="2">The sequence shown here is derived from an EMBL/GenBank/DDBJ whole genome shotgun (WGS) entry which is preliminary data.</text>
</comment>
<organism evidence="2 3">
    <name type="scientific">Colocasia esculenta</name>
    <name type="common">Wild taro</name>
    <name type="synonym">Arum esculentum</name>
    <dbReference type="NCBI Taxonomy" id="4460"/>
    <lineage>
        <taxon>Eukaryota</taxon>
        <taxon>Viridiplantae</taxon>
        <taxon>Streptophyta</taxon>
        <taxon>Embryophyta</taxon>
        <taxon>Tracheophyta</taxon>
        <taxon>Spermatophyta</taxon>
        <taxon>Magnoliopsida</taxon>
        <taxon>Liliopsida</taxon>
        <taxon>Araceae</taxon>
        <taxon>Aroideae</taxon>
        <taxon>Colocasieae</taxon>
        <taxon>Colocasia</taxon>
    </lineage>
</organism>
<dbReference type="CDD" id="cd06222">
    <property type="entry name" value="RNase_H_like"/>
    <property type="match status" value="1"/>
</dbReference>
<evidence type="ECO:0000259" key="1">
    <source>
        <dbReference type="PROSITE" id="PS50879"/>
    </source>
</evidence>
<name>A0A843XLK2_COLES</name>
<dbReference type="InterPro" id="IPR012337">
    <property type="entry name" value="RNaseH-like_sf"/>
</dbReference>
<dbReference type="InterPro" id="IPR052929">
    <property type="entry name" value="RNase_H-like_EbsB-rel"/>
</dbReference>
<dbReference type="PANTHER" id="PTHR47074">
    <property type="entry name" value="BNAC02G40300D PROTEIN"/>
    <property type="match status" value="1"/>
</dbReference>
<dbReference type="Pfam" id="PF13456">
    <property type="entry name" value="RVT_3"/>
    <property type="match status" value="1"/>
</dbReference>
<dbReference type="Gene3D" id="3.30.420.10">
    <property type="entry name" value="Ribonuclease H-like superfamily/Ribonuclease H"/>
    <property type="match status" value="1"/>
</dbReference>
<dbReference type="InterPro" id="IPR026960">
    <property type="entry name" value="RVT-Znf"/>
</dbReference>
<gene>
    <name evidence="2" type="ORF">Taro_053551</name>
</gene>
<dbReference type="InterPro" id="IPR036397">
    <property type="entry name" value="RNaseH_sf"/>
</dbReference>
<dbReference type="Pfam" id="PF13966">
    <property type="entry name" value="zf-RVT"/>
    <property type="match status" value="1"/>
</dbReference>
<dbReference type="EMBL" id="NMUH01009905">
    <property type="protein sequence ID" value="MQM20529.1"/>
    <property type="molecule type" value="Genomic_DNA"/>
</dbReference>
<reference evidence="2" key="1">
    <citation type="submission" date="2017-07" db="EMBL/GenBank/DDBJ databases">
        <title>Taro Niue Genome Assembly and Annotation.</title>
        <authorList>
            <person name="Atibalentja N."/>
            <person name="Keating K."/>
            <person name="Fields C.J."/>
        </authorList>
    </citation>
    <scope>NUCLEOTIDE SEQUENCE</scope>
    <source>
        <strain evidence="2">Niue_2</strain>
        <tissue evidence="2">Leaf</tissue>
    </source>
</reference>